<sequence>MLLDASLQVGGAVDPVRDPRVAPIMATVMATMRRVVAGACCAVAGAVVVAAPVLAAPATPAPTVDQKQDLFMQYLTDHGVPFTSRAQALRLAQSTCSTLGSSSPTRVQDAASAIQNDISMRPEQMQLFAGAATTVFCPTVKIS</sequence>
<accession>A0A7I7XFY9</accession>
<evidence type="ECO:0000259" key="2">
    <source>
        <dbReference type="Pfam" id="PF05305"/>
    </source>
</evidence>
<dbReference type="KEGG" id="mmag:MMAD_23940"/>
<keyword evidence="4" id="KW-1185">Reference proteome</keyword>
<evidence type="ECO:0000313" key="3">
    <source>
        <dbReference type="EMBL" id="BBZ28099.1"/>
    </source>
</evidence>
<keyword evidence="1" id="KW-0472">Membrane</keyword>
<reference evidence="3 4" key="1">
    <citation type="journal article" date="2019" name="Emerg. Microbes Infect.">
        <title>Comprehensive subspecies identification of 175 nontuberculous mycobacteria species based on 7547 genomic profiles.</title>
        <authorList>
            <person name="Matsumoto Y."/>
            <person name="Kinjo T."/>
            <person name="Motooka D."/>
            <person name="Nabeya D."/>
            <person name="Jung N."/>
            <person name="Uechi K."/>
            <person name="Horii T."/>
            <person name="Iida T."/>
            <person name="Fujita J."/>
            <person name="Nakamura S."/>
        </authorList>
    </citation>
    <scope>NUCLEOTIDE SEQUENCE [LARGE SCALE GENOMIC DNA]</scope>
    <source>
        <strain evidence="3 4">JCM 13574</strain>
    </source>
</reference>
<protein>
    <recommendedName>
        <fullName evidence="2">DUF732 domain-containing protein</fullName>
    </recommendedName>
</protein>
<dbReference type="Proteomes" id="UP000466517">
    <property type="component" value="Chromosome"/>
</dbReference>
<dbReference type="AlphaFoldDB" id="A0A7I7XFY9"/>
<keyword evidence="1" id="KW-1133">Transmembrane helix</keyword>
<evidence type="ECO:0000256" key="1">
    <source>
        <dbReference type="SAM" id="Phobius"/>
    </source>
</evidence>
<feature type="domain" description="DUF732" evidence="2">
    <location>
        <begin position="68"/>
        <end position="138"/>
    </location>
</feature>
<proteinExistence type="predicted"/>
<dbReference type="InterPro" id="IPR007969">
    <property type="entry name" value="DUF732"/>
</dbReference>
<gene>
    <name evidence="3" type="ORF">MMAD_23940</name>
</gene>
<name>A0A7I7XFY9_9MYCO</name>
<organism evidence="3 4">
    <name type="scientific">Mycolicibacterium madagascariense</name>
    <dbReference type="NCBI Taxonomy" id="212765"/>
    <lineage>
        <taxon>Bacteria</taxon>
        <taxon>Bacillati</taxon>
        <taxon>Actinomycetota</taxon>
        <taxon>Actinomycetes</taxon>
        <taxon>Mycobacteriales</taxon>
        <taxon>Mycobacteriaceae</taxon>
        <taxon>Mycolicibacterium</taxon>
    </lineage>
</organism>
<feature type="transmembrane region" description="Helical" evidence="1">
    <location>
        <begin position="35"/>
        <end position="55"/>
    </location>
</feature>
<evidence type="ECO:0000313" key="4">
    <source>
        <dbReference type="Proteomes" id="UP000466517"/>
    </source>
</evidence>
<dbReference type="EMBL" id="AP022610">
    <property type="protein sequence ID" value="BBZ28099.1"/>
    <property type="molecule type" value="Genomic_DNA"/>
</dbReference>
<dbReference type="Pfam" id="PF05305">
    <property type="entry name" value="DUF732"/>
    <property type="match status" value="1"/>
</dbReference>
<keyword evidence="1" id="KW-0812">Transmembrane</keyword>